<dbReference type="SUPFAM" id="SSF55729">
    <property type="entry name" value="Acyl-CoA N-acyltransferases (Nat)"/>
    <property type="match status" value="1"/>
</dbReference>
<protein>
    <recommendedName>
        <fullName evidence="1">N-acetyltransferase domain-containing protein</fullName>
    </recommendedName>
</protein>
<evidence type="ECO:0000313" key="3">
    <source>
        <dbReference type="Proteomes" id="UP000092650"/>
    </source>
</evidence>
<dbReference type="Gene3D" id="3.40.630.30">
    <property type="match status" value="1"/>
</dbReference>
<dbReference type="PROSITE" id="PS51186">
    <property type="entry name" value="GNAT"/>
    <property type="match status" value="1"/>
</dbReference>
<dbReference type="KEGG" id="ppla:BBI15_11090"/>
<dbReference type="RefSeq" id="WP_068870985.1">
    <property type="nucleotide sequence ID" value="NZ_CP016539.2"/>
</dbReference>
<keyword evidence="3" id="KW-1185">Reference proteome</keyword>
<name>A0A1C7EAG5_9BACL</name>
<dbReference type="STRING" id="1038856.BBI15_11090"/>
<gene>
    <name evidence="2" type="ORF">BBI15_11090</name>
</gene>
<dbReference type="Pfam" id="PF00583">
    <property type="entry name" value="Acetyltransf_1"/>
    <property type="match status" value="1"/>
</dbReference>
<accession>A0A1C7EAG5</accession>
<proteinExistence type="predicted"/>
<dbReference type="OrthoDB" id="423921at2"/>
<dbReference type="Proteomes" id="UP000092650">
    <property type="component" value="Chromosome"/>
</dbReference>
<evidence type="ECO:0000259" key="1">
    <source>
        <dbReference type="PROSITE" id="PS51186"/>
    </source>
</evidence>
<reference evidence="2" key="1">
    <citation type="submission" date="2016-10" db="EMBL/GenBank/DDBJ databases">
        <authorList>
            <person name="See-Too W.S."/>
        </authorList>
    </citation>
    <scope>NUCLEOTIDE SEQUENCE [LARGE SCALE GENOMIC DNA]</scope>
    <source>
        <strain evidence="2">DSM 23997</strain>
    </source>
</reference>
<feature type="domain" description="N-acetyltransferase" evidence="1">
    <location>
        <begin position="11"/>
        <end position="156"/>
    </location>
</feature>
<dbReference type="InterPro" id="IPR000182">
    <property type="entry name" value="GNAT_dom"/>
</dbReference>
<dbReference type="AlphaFoldDB" id="A0A1C7EAG5"/>
<dbReference type="EMBL" id="CP016539">
    <property type="protein sequence ID" value="ANU20718.1"/>
    <property type="molecule type" value="Genomic_DNA"/>
</dbReference>
<organism evidence="2 3">
    <name type="scientific">Planococcus plakortidis</name>
    <dbReference type="NCBI Taxonomy" id="1038856"/>
    <lineage>
        <taxon>Bacteria</taxon>
        <taxon>Bacillati</taxon>
        <taxon>Bacillota</taxon>
        <taxon>Bacilli</taxon>
        <taxon>Bacillales</taxon>
        <taxon>Caryophanaceae</taxon>
        <taxon>Planococcus</taxon>
    </lineage>
</organism>
<sequence>MNFEEHAMAEVDAREISAWRYPYPYDFYNGEATEESLRELMDGSYRVVTEHGELFGFYCTGKGAQVPAGHEANVYPEGPVDIGLGMKPEKTGAGRGAAFLDFLLNEINKSHPGQALRLTVAQFNKRAIHLYESAGFVKAGEFKNDYATFQVMQKDE</sequence>
<evidence type="ECO:0000313" key="2">
    <source>
        <dbReference type="EMBL" id="ANU20718.1"/>
    </source>
</evidence>
<dbReference type="InterPro" id="IPR016181">
    <property type="entry name" value="Acyl_CoA_acyltransferase"/>
</dbReference>
<dbReference type="GO" id="GO:0016747">
    <property type="term" value="F:acyltransferase activity, transferring groups other than amino-acyl groups"/>
    <property type="evidence" value="ECO:0007669"/>
    <property type="project" value="InterPro"/>
</dbReference>